<sequence>MVVKELREKRKDLNLRENIIRFNRLCWLLIRDSKFLKNIPKLPKETILVAFANTFTRFAKLQFLKILNCMQFRTKLGLPQDLKCSRVKGNQQIDFSSWVFLSKFDCDHLWFYGEPRSQLQKIFGDLMQVGISSKISHRTSKFGKFAPMIARMGVHVECICSPQNSVIIQDNVQNVDDFEDTMLTPLLPPFSTSNGSHTNLGCLSRLRC</sequence>
<dbReference type="AlphaFoldDB" id="A0AAW0KDH8"/>
<name>A0AAW0KDH8_QUESU</name>
<organism evidence="1 2">
    <name type="scientific">Quercus suber</name>
    <name type="common">Cork oak</name>
    <dbReference type="NCBI Taxonomy" id="58331"/>
    <lineage>
        <taxon>Eukaryota</taxon>
        <taxon>Viridiplantae</taxon>
        <taxon>Streptophyta</taxon>
        <taxon>Embryophyta</taxon>
        <taxon>Tracheophyta</taxon>
        <taxon>Spermatophyta</taxon>
        <taxon>Magnoliopsida</taxon>
        <taxon>eudicotyledons</taxon>
        <taxon>Gunneridae</taxon>
        <taxon>Pentapetalae</taxon>
        <taxon>rosids</taxon>
        <taxon>fabids</taxon>
        <taxon>Fagales</taxon>
        <taxon>Fagaceae</taxon>
        <taxon>Quercus</taxon>
    </lineage>
</organism>
<accession>A0AAW0KDH8</accession>
<proteinExistence type="predicted"/>
<dbReference type="EMBL" id="PKMF04000328">
    <property type="protein sequence ID" value="KAK7837485.1"/>
    <property type="molecule type" value="Genomic_DNA"/>
</dbReference>
<evidence type="ECO:0000313" key="1">
    <source>
        <dbReference type="EMBL" id="KAK7837485.1"/>
    </source>
</evidence>
<dbReference type="Proteomes" id="UP000237347">
    <property type="component" value="Unassembled WGS sequence"/>
</dbReference>
<evidence type="ECO:0000313" key="2">
    <source>
        <dbReference type="Proteomes" id="UP000237347"/>
    </source>
</evidence>
<gene>
    <name evidence="1" type="ORF">CFP56_021182</name>
</gene>
<reference evidence="1 2" key="1">
    <citation type="journal article" date="2018" name="Sci. Data">
        <title>The draft genome sequence of cork oak.</title>
        <authorList>
            <person name="Ramos A.M."/>
            <person name="Usie A."/>
            <person name="Barbosa P."/>
            <person name="Barros P.M."/>
            <person name="Capote T."/>
            <person name="Chaves I."/>
            <person name="Simoes F."/>
            <person name="Abreu I."/>
            <person name="Carrasquinho I."/>
            <person name="Faro C."/>
            <person name="Guimaraes J.B."/>
            <person name="Mendonca D."/>
            <person name="Nobrega F."/>
            <person name="Rodrigues L."/>
            <person name="Saibo N.J.M."/>
            <person name="Varela M.C."/>
            <person name="Egas C."/>
            <person name="Matos J."/>
            <person name="Miguel C.M."/>
            <person name="Oliveira M.M."/>
            <person name="Ricardo C.P."/>
            <person name="Goncalves S."/>
        </authorList>
    </citation>
    <scope>NUCLEOTIDE SEQUENCE [LARGE SCALE GENOMIC DNA]</scope>
    <source>
        <strain evidence="2">cv. HL8</strain>
    </source>
</reference>
<protein>
    <submittedName>
        <fullName evidence="1">Uncharacterized protein</fullName>
    </submittedName>
</protein>
<comment type="caution">
    <text evidence="1">The sequence shown here is derived from an EMBL/GenBank/DDBJ whole genome shotgun (WGS) entry which is preliminary data.</text>
</comment>
<keyword evidence="2" id="KW-1185">Reference proteome</keyword>